<sequence>MTPYYRALLALCLPLMAHAEVSPPYQSEGETVLFKPYGNQPGQPLAKASPTDFEVIYRGDDFSLAASQGRHYCNERLLPAELSLDNAKALGSFLLSGSQAYAYCEPVAVKVDTQAFRALSHPFYSDGRHVFLVTGEVLSGADPKSLKTGHGQAADRRHYYYVADKTVVIPHQGDVRLHDTCQGWATLDGTLYFEGEKQPEVDGASFHCLNFSSAVTKDGFYSGKQKVAPLPAGVDSARIKALSDQFVTDGQRVWSMNLRLTELEGVNLDAAEIDYAVLSDGTHRWDCGVHDEEGNPTCEKSAL</sequence>
<gene>
    <name evidence="2" type="ORF">G114_07007</name>
</gene>
<dbReference type="EMBL" id="APVG01000013">
    <property type="protein sequence ID" value="ENY72667.1"/>
    <property type="molecule type" value="Genomic_DNA"/>
</dbReference>
<dbReference type="Proteomes" id="UP000023775">
    <property type="component" value="Unassembled WGS sequence"/>
</dbReference>
<evidence type="ECO:0000256" key="1">
    <source>
        <dbReference type="SAM" id="SignalP"/>
    </source>
</evidence>
<keyword evidence="3" id="KW-1185">Reference proteome</keyword>
<organism evidence="2 3">
    <name type="scientific">Aeromonas diversa CDC 2478-85</name>
    <dbReference type="NCBI Taxonomy" id="1268237"/>
    <lineage>
        <taxon>Bacteria</taxon>
        <taxon>Pseudomonadati</taxon>
        <taxon>Pseudomonadota</taxon>
        <taxon>Gammaproteobacteria</taxon>
        <taxon>Aeromonadales</taxon>
        <taxon>Aeromonadaceae</taxon>
        <taxon>Aeromonas</taxon>
    </lineage>
</organism>
<keyword evidence="1" id="KW-0732">Signal</keyword>
<accession>N9VBT0</accession>
<dbReference type="PATRIC" id="fig|1268237.3.peg.1384"/>
<name>N9VBT0_9GAMM</name>
<evidence type="ECO:0008006" key="4">
    <source>
        <dbReference type="Google" id="ProtNLM"/>
    </source>
</evidence>
<feature type="chain" id="PRO_5004154403" description="DKNYY family protein" evidence="1">
    <location>
        <begin position="20"/>
        <end position="303"/>
    </location>
</feature>
<dbReference type="AlphaFoldDB" id="N9VBT0"/>
<dbReference type="eggNOG" id="ENOG50302AB">
    <property type="taxonomic scope" value="Bacteria"/>
</dbReference>
<dbReference type="OrthoDB" id="6432319at2"/>
<protein>
    <recommendedName>
        <fullName evidence="4">DKNYY family protein</fullName>
    </recommendedName>
</protein>
<evidence type="ECO:0000313" key="3">
    <source>
        <dbReference type="Proteomes" id="UP000023775"/>
    </source>
</evidence>
<reference evidence="2 3" key="1">
    <citation type="journal article" date="2013" name="Genome Announc.">
        <title>Draft Genome Sequence of the Aeromonas diversa Type Strain.</title>
        <authorList>
            <person name="Farfan M."/>
            <person name="Spataro N."/>
            <person name="Sanglas A."/>
            <person name="Albarral V."/>
            <person name="Loren J.G."/>
            <person name="Bosch E."/>
            <person name="Fuste M.C."/>
        </authorList>
    </citation>
    <scope>NUCLEOTIDE SEQUENCE [LARGE SCALE GENOMIC DNA]</scope>
    <source>
        <strain evidence="2 3">2478-85</strain>
    </source>
</reference>
<feature type="signal peptide" evidence="1">
    <location>
        <begin position="1"/>
        <end position="19"/>
    </location>
</feature>
<evidence type="ECO:0000313" key="2">
    <source>
        <dbReference type="EMBL" id="ENY72667.1"/>
    </source>
</evidence>
<proteinExistence type="predicted"/>
<comment type="caution">
    <text evidence="2">The sequence shown here is derived from an EMBL/GenBank/DDBJ whole genome shotgun (WGS) entry which is preliminary data.</text>
</comment>
<dbReference type="RefSeq" id="WP_005350613.1">
    <property type="nucleotide sequence ID" value="NZ_APVG01000013.1"/>
</dbReference>